<dbReference type="InterPro" id="IPR043578">
    <property type="entry name" value="GltB_archl_type"/>
</dbReference>
<evidence type="ECO:0000313" key="5">
    <source>
        <dbReference type="EMBL" id="MFL0197859.1"/>
    </source>
</evidence>
<organism evidence="5 6">
    <name type="scientific">Candidatus Clostridium eludens</name>
    <dbReference type="NCBI Taxonomy" id="3381663"/>
    <lineage>
        <taxon>Bacteria</taxon>
        <taxon>Bacillati</taxon>
        <taxon>Bacillota</taxon>
        <taxon>Clostridia</taxon>
        <taxon>Eubacteriales</taxon>
        <taxon>Clostridiaceae</taxon>
        <taxon>Clostridium</taxon>
    </lineage>
</organism>
<dbReference type="Pfam" id="PF01645">
    <property type="entry name" value="Glu_synthase"/>
    <property type="match status" value="1"/>
</dbReference>
<name>A0ABW8SRP9_9CLOT</name>
<accession>A0ABW8SRP9</accession>
<dbReference type="Gene3D" id="3.20.20.70">
    <property type="entry name" value="Aldolase class I"/>
    <property type="match status" value="1"/>
</dbReference>
<feature type="domain" description="Glutamate synthase" evidence="4">
    <location>
        <begin position="48"/>
        <end position="391"/>
    </location>
</feature>
<dbReference type="PANTHER" id="PTHR43819">
    <property type="entry name" value="ARCHAEAL-TYPE GLUTAMATE SYNTHASE [NADPH]"/>
    <property type="match status" value="1"/>
</dbReference>
<dbReference type="PIRSF" id="PIRSF500061">
    <property type="entry name" value="GOGAT_lg2_archl"/>
    <property type="match status" value="1"/>
</dbReference>
<dbReference type="PIRSF" id="PIRSF006429">
    <property type="entry name" value="GOGAT_lg_2"/>
    <property type="match status" value="1"/>
</dbReference>
<dbReference type="EC" id="1.4.-.-" evidence="5"/>
<sequence>MSTETKREIEPKDVQRGVWDQETLSEIDYRARYGKHRIRGCGATRYMPTFDDLMVLPSQLSRMSIDTYREPCETRIVLGKRFAKKPLVIETPVMIAGMSYGALSKEAKIALAKATALTGTVISNGEGGLLPEERDNSYRQSIQLLPSRIGFNKRNLEVADMIEFLIGIGAKPGISGHLMGSKITEDIANFRQLPIGIDLHSQPRHGDSFGADDMVVKMEQLRELTNWQTPIFFKIAAGRVRDDIKIAVKVGADGIILDGAQGGTGAAPVMATKHLGIPTMPALVQAVKTLEEMGVKDEVSLIVSGGIKDGADIAKALAIGADAVAIGTSAMVAMGCRVCLRCHTGVCAFGIGTQDPESRAKFNIDEAAERVANYIKAITNEAVLLAKAAGKTKLKNLEREDLRSLTLEACAMTGIPLVGSDYVFGERFGFGC</sequence>
<dbReference type="EMBL" id="JBJHZX010000039">
    <property type="protein sequence ID" value="MFL0197859.1"/>
    <property type="molecule type" value="Genomic_DNA"/>
</dbReference>
<dbReference type="RefSeq" id="WP_406793963.1">
    <property type="nucleotide sequence ID" value="NZ_JBJHZX010000039.1"/>
</dbReference>
<protein>
    <submittedName>
        <fullName evidence="5">FMN-binding glutamate synthase family protein</fullName>
        <ecNumber evidence="5">1.4.-.-</ecNumber>
    </submittedName>
</protein>
<dbReference type="CDD" id="cd02808">
    <property type="entry name" value="GltS_FMN"/>
    <property type="match status" value="1"/>
</dbReference>
<gene>
    <name evidence="5" type="ORF">ACJDU8_20145</name>
</gene>
<keyword evidence="6" id="KW-1185">Reference proteome</keyword>
<dbReference type="Proteomes" id="UP001623660">
    <property type="component" value="Unassembled WGS sequence"/>
</dbReference>
<evidence type="ECO:0000259" key="4">
    <source>
        <dbReference type="Pfam" id="PF01645"/>
    </source>
</evidence>
<comment type="similarity">
    <text evidence="1 3">Belongs to the glutamate synthase family.</text>
</comment>
<evidence type="ECO:0000256" key="1">
    <source>
        <dbReference type="ARBA" id="ARBA00009716"/>
    </source>
</evidence>
<keyword evidence="2 5" id="KW-0560">Oxidoreductase</keyword>
<dbReference type="SUPFAM" id="SSF51395">
    <property type="entry name" value="FMN-linked oxidoreductases"/>
    <property type="match status" value="1"/>
</dbReference>
<evidence type="ECO:0000313" key="6">
    <source>
        <dbReference type="Proteomes" id="UP001623660"/>
    </source>
</evidence>
<dbReference type="InterPro" id="IPR002932">
    <property type="entry name" value="Glu_synthdom"/>
</dbReference>
<dbReference type="InterPro" id="IPR013785">
    <property type="entry name" value="Aldolase_TIM"/>
</dbReference>
<evidence type="ECO:0000256" key="3">
    <source>
        <dbReference type="PIRNR" id="PIRNR006429"/>
    </source>
</evidence>
<dbReference type="PANTHER" id="PTHR43819:SF1">
    <property type="entry name" value="ARCHAEAL-TYPE GLUTAMATE SYNTHASE [NADPH]"/>
    <property type="match status" value="1"/>
</dbReference>
<reference evidence="5 6" key="1">
    <citation type="submission" date="2024-11" db="EMBL/GenBank/DDBJ databases">
        <authorList>
            <person name="Heng Y.C."/>
            <person name="Lim A.C.H."/>
            <person name="Lee J.K.Y."/>
            <person name="Kittelmann S."/>
        </authorList>
    </citation>
    <scope>NUCLEOTIDE SEQUENCE [LARGE SCALE GENOMIC DNA]</scope>
    <source>
        <strain evidence="5 6">WILCCON 0269</strain>
    </source>
</reference>
<proteinExistence type="inferred from homology"/>
<dbReference type="InterPro" id="IPR024188">
    <property type="entry name" value="GltB"/>
</dbReference>
<dbReference type="GO" id="GO:0016491">
    <property type="term" value="F:oxidoreductase activity"/>
    <property type="evidence" value="ECO:0007669"/>
    <property type="project" value="UniProtKB-KW"/>
</dbReference>
<evidence type="ECO:0000256" key="2">
    <source>
        <dbReference type="ARBA" id="ARBA00023002"/>
    </source>
</evidence>
<comment type="caution">
    <text evidence="5">The sequence shown here is derived from an EMBL/GenBank/DDBJ whole genome shotgun (WGS) entry which is preliminary data.</text>
</comment>